<dbReference type="InterPro" id="IPR012547">
    <property type="entry name" value="PDDEXK_9"/>
</dbReference>
<name>A0ABR7DJF0_9BACT</name>
<dbReference type="Pfam" id="PF08011">
    <property type="entry name" value="PDDEXK_9"/>
    <property type="match status" value="1"/>
</dbReference>
<keyword evidence="3" id="KW-1185">Reference proteome</keyword>
<dbReference type="RefSeq" id="WP_186928260.1">
    <property type="nucleotide sequence ID" value="NZ_JACOOJ010000002.1"/>
</dbReference>
<dbReference type="InterPro" id="IPR018631">
    <property type="entry name" value="AAA-ATPase-like_dom"/>
</dbReference>
<evidence type="ECO:0000259" key="1">
    <source>
        <dbReference type="Pfam" id="PF09820"/>
    </source>
</evidence>
<dbReference type="PANTHER" id="PTHR34825">
    <property type="entry name" value="CONSERVED PROTEIN, WITH A WEAK D-GALACTARATE DEHYDRATASE/ALTRONATE HYDROLASE DOMAIN"/>
    <property type="match status" value="1"/>
</dbReference>
<accession>A0ABR7DJF0</accession>
<dbReference type="Proteomes" id="UP000651475">
    <property type="component" value="Unassembled WGS sequence"/>
</dbReference>
<gene>
    <name evidence="2" type="ORF">H8S65_01845</name>
</gene>
<evidence type="ECO:0000313" key="2">
    <source>
        <dbReference type="EMBL" id="MBC5631521.1"/>
    </source>
</evidence>
<proteinExistence type="predicted"/>
<dbReference type="PANTHER" id="PTHR34825:SF2">
    <property type="entry name" value="AAA-ATPASE-LIKE DOMAIN-CONTAINING PROTEIN"/>
    <property type="match status" value="1"/>
</dbReference>
<reference evidence="2 3" key="1">
    <citation type="submission" date="2020-08" db="EMBL/GenBank/DDBJ databases">
        <title>Genome public.</title>
        <authorList>
            <person name="Liu C."/>
            <person name="Sun Q."/>
        </authorList>
    </citation>
    <scope>NUCLEOTIDE SEQUENCE [LARGE SCALE GENOMIC DNA]</scope>
    <source>
        <strain evidence="2 3">NSJ-79</strain>
    </source>
</reference>
<sequence length="573" mass="67519">MENKIKYKIPYAVMNFAKIREDNYYFVDKTNYIAELEKYEVPVFLRPRRFGKSLFCTMLDYYYDLNEAHRFERLFGDTWIGQHPTGRQNRYMVLHLDFSIVPIADNLEDLEQNFNDIISPYMAGFVQVYGKYMKGFEFSNPKNATVQFSNILEYVQRNNLPPVYVIIDEYDNFTNQLITTNKDSLYNELTTGDSFLRTFFKIIKEGVKTRSVGGVFITGVLPITMDDLTSGFNIAEMVTLQPNLVNMLGFTHKETEDYLQTIFSAYGFDENLLPEVRQIIRNNYDGYRFLPGAEPIYNSTILTYFLKDFTINGGVIPDELIDENLRTDLGWIRKLTLGQERAKDMLHRLVYNGTLSYTREMLKSKFSRQQLFEKEFYPISLYYLGMTTLHNNFQMVLPNNTMRTIFTDYYNTINDLRGTADKYVGFFEQFTHDHSIETLFNGYYRIYLGQFAAQSFDKMNENFIRNTFYELCNRYLSSDYLFALEQNYPSGRADWEITGRPGTAYHKNKQIVEFKYFPAKESKRILSLTEPSLADAEQVSRYADDAQEMFPDFKIRKYVIYIAGNKGYKLWEI</sequence>
<feature type="domain" description="AAA-ATPase-like" evidence="1">
    <location>
        <begin position="10"/>
        <end position="229"/>
    </location>
</feature>
<dbReference type="Pfam" id="PF09820">
    <property type="entry name" value="AAA-ATPase_like"/>
    <property type="match status" value="1"/>
</dbReference>
<comment type="caution">
    <text evidence="2">The sequence shown here is derived from an EMBL/GenBank/DDBJ whole genome shotgun (WGS) entry which is preliminary data.</text>
</comment>
<protein>
    <submittedName>
        <fullName evidence="2">AAA family ATPase</fullName>
    </submittedName>
</protein>
<organism evidence="2 3">
    <name type="scientific">Parabacteroides hominis</name>
    <dbReference type="NCBI Taxonomy" id="2763057"/>
    <lineage>
        <taxon>Bacteria</taxon>
        <taxon>Pseudomonadati</taxon>
        <taxon>Bacteroidota</taxon>
        <taxon>Bacteroidia</taxon>
        <taxon>Bacteroidales</taxon>
        <taxon>Tannerellaceae</taxon>
        <taxon>Parabacteroides</taxon>
    </lineage>
</organism>
<dbReference type="EMBL" id="JACOOJ010000002">
    <property type="protein sequence ID" value="MBC5631521.1"/>
    <property type="molecule type" value="Genomic_DNA"/>
</dbReference>
<evidence type="ECO:0000313" key="3">
    <source>
        <dbReference type="Proteomes" id="UP000651475"/>
    </source>
</evidence>